<evidence type="ECO:0000256" key="1">
    <source>
        <dbReference type="PROSITE-ProRule" id="PRU00182"/>
    </source>
</evidence>
<feature type="region of interest" description="Disordered" evidence="2">
    <location>
        <begin position="100"/>
        <end position="157"/>
    </location>
</feature>
<protein>
    <submittedName>
        <fullName evidence="3">RNA-binding S4 domain-containing protein</fullName>
    </submittedName>
</protein>
<dbReference type="PROSITE" id="PS50889">
    <property type="entry name" value="S4"/>
    <property type="match status" value="1"/>
</dbReference>
<dbReference type="InterPro" id="IPR036986">
    <property type="entry name" value="S4_RNA-bd_sf"/>
</dbReference>
<dbReference type="Proteomes" id="UP001500021">
    <property type="component" value="Unassembled WGS sequence"/>
</dbReference>
<dbReference type="SUPFAM" id="SSF55174">
    <property type="entry name" value="Alpha-L RNA-binding motif"/>
    <property type="match status" value="1"/>
</dbReference>
<organism evidence="3 4">
    <name type="scientific">Colwellia asteriadis</name>
    <dbReference type="NCBI Taxonomy" id="517723"/>
    <lineage>
        <taxon>Bacteria</taxon>
        <taxon>Pseudomonadati</taxon>
        <taxon>Pseudomonadota</taxon>
        <taxon>Gammaproteobacteria</taxon>
        <taxon>Alteromonadales</taxon>
        <taxon>Colwelliaceae</taxon>
        <taxon>Colwellia</taxon>
    </lineage>
</organism>
<keyword evidence="1" id="KW-0694">RNA-binding</keyword>
<sequence>MTINHLMVELDHQPIELCKLLKVANLVGGGGEAKIVISQGYVLLNGEVEYQKRKKIYHEDVIEFNGDLLQVIVNEDLANQDFSDESNEYANTVENNVSQYSNAAEGYSDVSPEPSTQPPKKQSENNKKQASKKSKNTSPLTEQAVEPTPRKRRPISF</sequence>
<dbReference type="CDD" id="cd00165">
    <property type="entry name" value="S4"/>
    <property type="match status" value="1"/>
</dbReference>
<keyword evidence="4" id="KW-1185">Reference proteome</keyword>
<gene>
    <name evidence="3" type="ORF">GCM10009111_29540</name>
</gene>
<name>A0ABP3WMQ0_9GAMM</name>
<evidence type="ECO:0000313" key="3">
    <source>
        <dbReference type="EMBL" id="GAA0821928.1"/>
    </source>
</evidence>
<evidence type="ECO:0000256" key="2">
    <source>
        <dbReference type="SAM" id="MobiDB-lite"/>
    </source>
</evidence>
<proteinExistence type="predicted"/>
<dbReference type="RefSeq" id="WP_343818457.1">
    <property type="nucleotide sequence ID" value="NZ_BAAAFA010000011.1"/>
</dbReference>
<dbReference type="Pfam" id="PF13275">
    <property type="entry name" value="S4_2"/>
    <property type="match status" value="1"/>
</dbReference>
<comment type="caution">
    <text evidence="3">The sequence shown here is derived from an EMBL/GenBank/DDBJ whole genome shotgun (WGS) entry which is preliminary data.</text>
</comment>
<accession>A0ABP3WMQ0</accession>
<evidence type="ECO:0000313" key="4">
    <source>
        <dbReference type="Proteomes" id="UP001500021"/>
    </source>
</evidence>
<reference evidence="4" key="1">
    <citation type="journal article" date="2019" name="Int. J. Syst. Evol. Microbiol.">
        <title>The Global Catalogue of Microorganisms (GCM) 10K type strain sequencing project: providing services to taxonomists for standard genome sequencing and annotation.</title>
        <authorList>
            <consortium name="The Broad Institute Genomics Platform"/>
            <consortium name="The Broad Institute Genome Sequencing Center for Infectious Disease"/>
            <person name="Wu L."/>
            <person name="Ma J."/>
        </authorList>
    </citation>
    <scope>NUCLEOTIDE SEQUENCE [LARGE SCALE GENOMIC DNA]</scope>
    <source>
        <strain evidence="4">JCM 15608</strain>
    </source>
</reference>
<dbReference type="EMBL" id="BAAAFA010000011">
    <property type="protein sequence ID" value="GAA0821928.1"/>
    <property type="molecule type" value="Genomic_DNA"/>
</dbReference>
<dbReference type="Gene3D" id="3.10.290.10">
    <property type="entry name" value="RNA-binding S4 domain"/>
    <property type="match status" value="1"/>
</dbReference>